<evidence type="ECO:0000313" key="3">
    <source>
        <dbReference type="Proteomes" id="UP001189429"/>
    </source>
</evidence>
<protein>
    <submittedName>
        <fullName evidence="2">Uncharacterized protein</fullName>
    </submittedName>
</protein>
<evidence type="ECO:0000256" key="1">
    <source>
        <dbReference type="SAM" id="MobiDB-lite"/>
    </source>
</evidence>
<keyword evidence="3" id="KW-1185">Reference proteome</keyword>
<evidence type="ECO:0000313" key="2">
    <source>
        <dbReference type="EMBL" id="CAK0803959.1"/>
    </source>
</evidence>
<reference evidence="2" key="1">
    <citation type="submission" date="2023-10" db="EMBL/GenBank/DDBJ databases">
        <authorList>
            <person name="Chen Y."/>
            <person name="Shah S."/>
            <person name="Dougan E. K."/>
            <person name="Thang M."/>
            <person name="Chan C."/>
        </authorList>
    </citation>
    <scope>NUCLEOTIDE SEQUENCE [LARGE SCALE GENOMIC DNA]</scope>
</reference>
<gene>
    <name evidence="2" type="ORF">PCOR1329_LOCUS10915</name>
</gene>
<name>A0ABN9QDF8_9DINO</name>
<dbReference type="EMBL" id="CAUYUJ010003114">
    <property type="protein sequence ID" value="CAK0803959.1"/>
    <property type="molecule type" value="Genomic_DNA"/>
</dbReference>
<feature type="compositionally biased region" description="Basic and acidic residues" evidence="1">
    <location>
        <begin position="38"/>
        <end position="54"/>
    </location>
</feature>
<dbReference type="Proteomes" id="UP001189429">
    <property type="component" value="Unassembled WGS sequence"/>
</dbReference>
<feature type="region of interest" description="Disordered" evidence="1">
    <location>
        <begin position="13"/>
        <end position="55"/>
    </location>
</feature>
<sequence length="180" mass="19867">MFFEETVLEARRLDPRRSQSDSRASYSRPPATAPHPFQEVKEGQGGRLRDEGGERLPVVGRLRDEGGERLPVVGGMACSALPLRSRQRLEQGRRLNIRLLLQEALKTGTSTGTGELVLLLTSGPAILLRSKREWRGYASRGKRHCASKAEHLHQLLLAIATKIEGKKPTPTTTTPTIEAV</sequence>
<comment type="caution">
    <text evidence="2">The sequence shown here is derived from an EMBL/GenBank/DDBJ whole genome shotgun (WGS) entry which is preliminary data.</text>
</comment>
<proteinExistence type="predicted"/>
<accession>A0ABN9QDF8</accession>
<organism evidence="2 3">
    <name type="scientific">Prorocentrum cordatum</name>
    <dbReference type="NCBI Taxonomy" id="2364126"/>
    <lineage>
        <taxon>Eukaryota</taxon>
        <taxon>Sar</taxon>
        <taxon>Alveolata</taxon>
        <taxon>Dinophyceae</taxon>
        <taxon>Prorocentrales</taxon>
        <taxon>Prorocentraceae</taxon>
        <taxon>Prorocentrum</taxon>
    </lineage>
</organism>